<keyword evidence="10" id="KW-0739">Sodium transport</keyword>
<feature type="transmembrane region" description="Helical" evidence="12">
    <location>
        <begin position="165"/>
        <end position="183"/>
    </location>
</feature>
<accession>A0ABR3A3P2</accession>
<dbReference type="Pfam" id="PF00999">
    <property type="entry name" value="Na_H_Exchanger"/>
    <property type="match status" value="1"/>
</dbReference>
<comment type="subcellular location">
    <subcellularLocation>
        <location evidence="1">Membrane</location>
        <topology evidence="1">Multi-pass membrane protein</topology>
    </subcellularLocation>
</comment>
<evidence type="ECO:0000256" key="3">
    <source>
        <dbReference type="ARBA" id="ARBA00022448"/>
    </source>
</evidence>
<reference evidence="14 15" key="1">
    <citation type="submission" date="2024-05" db="EMBL/GenBank/DDBJ databases">
        <title>A draft genome resource for the thread blight pathogen Marasmius tenuissimus strain MS-2.</title>
        <authorList>
            <person name="Yulfo-Soto G.E."/>
            <person name="Baruah I.K."/>
            <person name="Amoako-Attah I."/>
            <person name="Bukari Y."/>
            <person name="Meinhardt L.W."/>
            <person name="Bailey B.A."/>
            <person name="Cohen S.P."/>
        </authorList>
    </citation>
    <scope>NUCLEOTIDE SEQUENCE [LARGE SCALE GENOMIC DNA]</scope>
    <source>
        <strain evidence="14 15">MS-2</strain>
    </source>
</reference>
<evidence type="ECO:0000256" key="4">
    <source>
        <dbReference type="ARBA" id="ARBA00022449"/>
    </source>
</evidence>
<feature type="transmembrane region" description="Helical" evidence="12">
    <location>
        <begin position="282"/>
        <end position="305"/>
    </location>
</feature>
<evidence type="ECO:0000256" key="2">
    <source>
        <dbReference type="ARBA" id="ARBA00005248"/>
    </source>
</evidence>
<feature type="domain" description="Cation/H+ exchanger transmembrane" evidence="13">
    <location>
        <begin position="4"/>
        <end position="423"/>
    </location>
</feature>
<keyword evidence="15" id="KW-1185">Reference proteome</keyword>
<dbReference type="PANTHER" id="PTHR31382:SF4">
    <property type="entry name" value="NA(+)_H(+) ANTIPORTER"/>
    <property type="match status" value="1"/>
</dbReference>
<protein>
    <recommendedName>
        <fullName evidence="13">Cation/H+ exchanger transmembrane domain-containing protein</fullName>
    </recommendedName>
</protein>
<feature type="transmembrane region" description="Helical" evidence="12">
    <location>
        <begin position="195"/>
        <end position="223"/>
    </location>
</feature>
<evidence type="ECO:0000313" key="15">
    <source>
        <dbReference type="Proteomes" id="UP001437256"/>
    </source>
</evidence>
<feature type="compositionally biased region" description="Polar residues" evidence="11">
    <location>
        <begin position="509"/>
        <end position="533"/>
    </location>
</feature>
<organism evidence="14 15">
    <name type="scientific">Marasmius tenuissimus</name>
    <dbReference type="NCBI Taxonomy" id="585030"/>
    <lineage>
        <taxon>Eukaryota</taxon>
        <taxon>Fungi</taxon>
        <taxon>Dikarya</taxon>
        <taxon>Basidiomycota</taxon>
        <taxon>Agaricomycotina</taxon>
        <taxon>Agaricomycetes</taxon>
        <taxon>Agaricomycetidae</taxon>
        <taxon>Agaricales</taxon>
        <taxon>Marasmiineae</taxon>
        <taxon>Marasmiaceae</taxon>
        <taxon>Marasmius</taxon>
    </lineage>
</organism>
<feature type="transmembrane region" description="Helical" evidence="12">
    <location>
        <begin position="404"/>
        <end position="429"/>
    </location>
</feature>
<keyword evidence="7" id="KW-0915">Sodium</keyword>
<dbReference type="EMBL" id="JBBXMP010000028">
    <property type="protein sequence ID" value="KAL0067182.1"/>
    <property type="molecule type" value="Genomic_DNA"/>
</dbReference>
<feature type="transmembrane region" description="Helical" evidence="12">
    <location>
        <begin position="235"/>
        <end position="253"/>
    </location>
</feature>
<sequence>MHLVVMVLCLTVLFKLYINEVLLGTTFGIIIGPNVANLIDPRSWGAQEKITLEVMRVVLATGLFIIGVELNNRDRRGPGLPPTKYLWRHAKGLLVMIVPTMAIGWVLIAGFLKALFRQLDFISCLAISACLTPTDPIISAAIVGGSFAVRYVPLNIRQLISAESAANDGLAYPFLTIALYLTLESSVGVAMEKWILIGCLYQVVFGVIFGSVLGLAFSFLMKLSLKRGYVDKESYLALLLALALLTMGIATTIGTDDLLASFAAGSAVSWDGDFNRHIENEAFATIIDFVLNSACFIYIGAWLPFRDFNSEVLGIDLWRLFVLFVAVAFLRRIPASLVLYKWIPEVQNWKEAMFCGHFDSLIYLPGPMGVGAVFVSSLALTKLPKPQDPPQSQAEVLAATIQPIVSFVVLGSILFHGLSVVILSLTLGWRSRSRTLVSPHKADVQGLGLPIASVRPDTINTLQGTPGLGAVDNSSRFQMMAMRRNPSKQGTQSDDEIASTLKAVRSDAESQSGPVSTGLSGVTTRTSTSIDPH</sequence>
<dbReference type="InterPro" id="IPR004712">
    <property type="entry name" value="Na+/H+_antiporter_fungi"/>
</dbReference>
<dbReference type="InterPro" id="IPR006153">
    <property type="entry name" value="Cation/H_exchanger_TM"/>
</dbReference>
<evidence type="ECO:0000256" key="11">
    <source>
        <dbReference type="SAM" id="MobiDB-lite"/>
    </source>
</evidence>
<evidence type="ECO:0000313" key="14">
    <source>
        <dbReference type="EMBL" id="KAL0067182.1"/>
    </source>
</evidence>
<evidence type="ECO:0000256" key="10">
    <source>
        <dbReference type="ARBA" id="ARBA00023201"/>
    </source>
</evidence>
<keyword evidence="3" id="KW-0813">Transport</keyword>
<evidence type="ECO:0000259" key="13">
    <source>
        <dbReference type="Pfam" id="PF00999"/>
    </source>
</evidence>
<keyword evidence="6 12" id="KW-1133">Transmembrane helix</keyword>
<keyword evidence="8" id="KW-0406">Ion transport</keyword>
<feature type="transmembrane region" description="Helical" evidence="12">
    <location>
        <begin position="317"/>
        <end position="340"/>
    </location>
</feature>
<evidence type="ECO:0000256" key="12">
    <source>
        <dbReference type="SAM" id="Phobius"/>
    </source>
</evidence>
<feature type="transmembrane region" description="Helical" evidence="12">
    <location>
        <begin position="54"/>
        <end position="72"/>
    </location>
</feature>
<feature type="transmembrane region" description="Helical" evidence="12">
    <location>
        <begin position="93"/>
        <end position="116"/>
    </location>
</feature>
<evidence type="ECO:0000256" key="7">
    <source>
        <dbReference type="ARBA" id="ARBA00023053"/>
    </source>
</evidence>
<evidence type="ECO:0000256" key="9">
    <source>
        <dbReference type="ARBA" id="ARBA00023136"/>
    </source>
</evidence>
<feature type="transmembrane region" description="Helical" evidence="12">
    <location>
        <begin position="360"/>
        <end position="383"/>
    </location>
</feature>
<comment type="similarity">
    <text evidence="2">Belongs to the fungal Na(+)/H(+) exchanger family.</text>
</comment>
<evidence type="ECO:0000256" key="8">
    <source>
        <dbReference type="ARBA" id="ARBA00023065"/>
    </source>
</evidence>
<evidence type="ECO:0000256" key="6">
    <source>
        <dbReference type="ARBA" id="ARBA00022989"/>
    </source>
</evidence>
<evidence type="ECO:0000256" key="1">
    <source>
        <dbReference type="ARBA" id="ARBA00004141"/>
    </source>
</evidence>
<feature type="region of interest" description="Disordered" evidence="11">
    <location>
        <begin position="484"/>
        <end position="533"/>
    </location>
</feature>
<dbReference type="PANTHER" id="PTHR31382">
    <property type="entry name" value="NA(+)/H(+) ANTIPORTER"/>
    <property type="match status" value="1"/>
</dbReference>
<dbReference type="InterPro" id="IPR038770">
    <property type="entry name" value="Na+/solute_symporter_sf"/>
</dbReference>
<dbReference type="Proteomes" id="UP001437256">
    <property type="component" value="Unassembled WGS sequence"/>
</dbReference>
<evidence type="ECO:0000256" key="5">
    <source>
        <dbReference type="ARBA" id="ARBA00022692"/>
    </source>
</evidence>
<keyword evidence="5 12" id="KW-0812">Transmembrane</keyword>
<gene>
    <name evidence="14" type="ORF">AAF712_005752</name>
</gene>
<comment type="caution">
    <text evidence="14">The sequence shown here is derived from an EMBL/GenBank/DDBJ whole genome shotgun (WGS) entry which is preliminary data.</text>
</comment>
<dbReference type="Gene3D" id="1.20.1530.20">
    <property type="match status" value="1"/>
</dbReference>
<keyword evidence="4" id="KW-0050">Antiport</keyword>
<proteinExistence type="inferred from homology"/>
<keyword evidence="9 12" id="KW-0472">Membrane</keyword>
<name>A0ABR3A3P2_9AGAR</name>